<proteinExistence type="predicted"/>
<keyword evidence="3" id="KW-1185">Reference proteome</keyword>
<keyword evidence="1" id="KW-0732">Signal</keyword>
<evidence type="ECO:0000256" key="1">
    <source>
        <dbReference type="SAM" id="SignalP"/>
    </source>
</evidence>
<reference evidence="2 3" key="1">
    <citation type="submission" date="2013-09" db="EMBL/GenBank/DDBJ databases">
        <authorList>
            <person name="Zeng Z."/>
            <person name="Chen C."/>
        </authorList>
    </citation>
    <scope>NUCLEOTIDE SEQUENCE [LARGE SCALE GENOMIC DNA]</scope>
    <source>
        <strain evidence="2 3">WB 4.1-42</strain>
    </source>
</reference>
<dbReference type="EMBL" id="JRLY01000002">
    <property type="protein sequence ID" value="KGO94170.1"/>
    <property type="molecule type" value="Genomic_DNA"/>
</dbReference>
<feature type="signal peptide" evidence="1">
    <location>
        <begin position="1"/>
        <end position="22"/>
    </location>
</feature>
<dbReference type="OrthoDB" id="1491239at2"/>
<dbReference type="Gene3D" id="2.40.160.60">
    <property type="entry name" value="Outer membrane protein transport protein (OMPP1/FadL/TodX)"/>
    <property type="match status" value="1"/>
</dbReference>
<evidence type="ECO:0000313" key="3">
    <source>
        <dbReference type="Proteomes" id="UP000030111"/>
    </source>
</evidence>
<feature type="chain" id="PRO_5001992791" description="Aromatic hydrocarbon degradation protein" evidence="1">
    <location>
        <begin position="23"/>
        <end position="417"/>
    </location>
</feature>
<gene>
    <name evidence="2" type="ORF">Q766_04360</name>
</gene>
<accession>A0A0A2N165</accession>
<name>A0A0A2N165_9FLAO</name>
<evidence type="ECO:0000313" key="2">
    <source>
        <dbReference type="EMBL" id="KGO94170.1"/>
    </source>
</evidence>
<organism evidence="2 3">
    <name type="scientific">Flavobacterium subsaxonicum WB 4.1-42 = DSM 21790</name>
    <dbReference type="NCBI Taxonomy" id="1121898"/>
    <lineage>
        <taxon>Bacteria</taxon>
        <taxon>Pseudomonadati</taxon>
        <taxon>Bacteroidota</taxon>
        <taxon>Flavobacteriia</taxon>
        <taxon>Flavobacteriales</taxon>
        <taxon>Flavobacteriaceae</taxon>
        <taxon>Flavobacterium</taxon>
    </lineage>
</organism>
<dbReference type="RefSeq" id="WP_026990547.1">
    <property type="nucleotide sequence ID" value="NZ_AUGP01000017.1"/>
</dbReference>
<sequence>MLYTINRLALLCLLLTATVAFGQSETNNLTSSPYSLFGLGSLNSSNAGKTNALGRSGIALSGETAINNLNPAAYAGILKNSFMTDIGLKAEQNYFTNNADESTKKTYNFSNISVALAISERSGIGISMLPYSDVGYYLQGVTGVIEGSDQTFSSNIEGSGGLNNVAINYGYKLTPKLNVGLNASYYFGNITESEYVTLDGDYLSVSEVNHYGGVRFGVGFQYMPNTKFTFAGVVTLPATLGGTQDREVYKIVNLLESDVEDVNRTIPNFKLPAEFTVGIKYTFADVLTLNADYKHSFWNATDMEDNIGAFTDQDLIGVGLEYYRIKSRPTYLERMKYRLGTNMDNGYLEVNGTRIKNLALTSGLALPLSQRGNSFLNISYSYGQRGQISNTLVKEKYHLITVNLSLDDIWFVKRKFE</sequence>
<dbReference type="eggNOG" id="COG2067">
    <property type="taxonomic scope" value="Bacteria"/>
</dbReference>
<evidence type="ECO:0008006" key="4">
    <source>
        <dbReference type="Google" id="ProtNLM"/>
    </source>
</evidence>
<comment type="caution">
    <text evidence="2">The sequence shown here is derived from an EMBL/GenBank/DDBJ whole genome shotgun (WGS) entry which is preliminary data.</text>
</comment>
<dbReference type="AlphaFoldDB" id="A0A0A2N165"/>
<dbReference type="Proteomes" id="UP000030111">
    <property type="component" value="Unassembled WGS sequence"/>
</dbReference>
<protein>
    <recommendedName>
        <fullName evidence="4">Aromatic hydrocarbon degradation protein</fullName>
    </recommendedName>
</protein>
<dbReference type="SUPFAM" id="SSF56935">
    <property type="entry name" value="Porins"/>
    <property type="match status" value="1"/>
</dbReference>
<dbReference type="STRING" id="1121898.GCA_000422725_01688"/>